<protein>
    <recommendedName>
        <fullName evidence="2">FMN-binding domain-containing protein</fullName>
    </recommendedName>
</protein>
<gene>
    <name evidence="3" type="ORF">DDZ16_05835</name>
</gene>
<dbReference type="AlphaFoldDB" id="A0A2U2BBK8"/>
<feature type="domain" description="FMN-binding" evidence="2">
    <location>
        <begin position="100"/>
        <end position="181"/>
    </location>
</feature>
<proteinExistence type="predicted"/>
<evidence type="ECO:0000313" key="4">
    <source>
        <dbReference type="Proteomes" id="UP000244956"/>
    </source>
</evidence>
<evidence type="ECO:0000256" key="1">
    <source>
        <dbReference type="SAM" id="SignalP"/>
    </source>
</evidence>
<comment type="caution">
    <text evidence="3">The sequence shown here is derived from an EMBL/GenBank/DDBJ whole genome shotgun (WGS) entry which is preliminary data.</text>
</comment>
<keyword evidence="1" id="KW-0732">Signal</keyword>
<evidence type="ECO:0000259" key="2">
    <source>
        <dbReference type="Pfam" id="PF04205"/>
    </source>
</evidence>
<reference evidence="3 4" key="1">
    <citation type="submission" date="2018-05" db="EMBL/GenBank/DDBJ databases">
        <title>Marinilabilia rubrum sp. nov., isolated from saltern sediment.</title>
        <authorList>
            <person name="Zhang R."/>
        </authorList>
    </citation>
    <scope>NUCLEOTIDE SEQUENCE [LARGE SCALE GENOMIC DNA]</scope>
    <source>
        <strain evidence="3 4">WTE16</strain>
    </source>
</reference>
<dbReference type="GO" id="GO:0010181">
    <property type="term" value="F:FMN binding"/>
    <property type="evidence" value="ECO:0007669"/>
    <property type="project" value="InterPro"/>
</dbReference>
<keyword evidence="4" id="KW-1185">Reference proteome</keyword>
<accession>A0A2U2BBK8</accession>
<dbReference type="Gene3D" id="3.90.1010.20">
    <property type="match status" value="1"/>
</dbReference>
<dbReference type="Pfam" id="PF04205">
    <property type="entry name" value="FMN_bind"/>
    <property type="match status" value="1"/>
</dbReference>
<dbReference type="Proteomes" id="UP000244956">
    <property type="component" value="Unassembled WGS sequence"/>
</dbReference>
<dbReference type="RefSeq" id="WP_109263488.1">
    <property type="nucleotide sequence ID" value="NZ_QEWP01000003.1"/>
</dbReference>
<organism evidence="3 4">
    <name type="scientific">Marinilabilia rubra</name>
    <dbReference type="NCBI Taxonomy" id="2162893"/>
    <lineage>
        <taxon>Bacteria</taxon>
        <taxon>Pseudomonadati</taxon>
        <taxon>Bacteroidota</taxon>
        <taxon>Bacteroidia</taxon>
        <taxon>Marinilabiliales</taxon>
        <taxon>Marinilabiliaceae</taxon>
        <taxon>Marinilabilia</taxon>
    </lineage>
</organism>
<feature type="chain" id="PRO_5015786481" description="FMN-binding domain-containing protein" evidence="1">
    <location>
        <begin position="26"/>
        <end position="192"/>
    </location>
</feature>
<dbReference type="EMBL" id="QEWP01000003">
    <property type="protein sequence ID" value="PWE00449.1"/>
    <property type="molecule type" value="Genomic_DNA"/>
</dbReference>
<name>A0A2U2BBK8_9BACT</name>
<evidence type="ECO:0000313" key="3">
    <source>
        <dbReference type="EMBL" id="PWE00449.1"/>
    </source>
</evidence>
<feature type="signal peptide" evidence="1">
    <location>
        <begin position="1"/>
        <end position="25"/>
    </location>
</feature>
<dbReference type="GO" id="GO:0016020">
    <property type="term" value="C:membrane"/>
    <property type="evidence" value="ECO:0007669"/>
    <property type="project" value="InterPro"/>
</dbReference>
<dbReference type="OrthoDB" id="1121831at2"/>
<sequence>MKKTSIIFILALSAFIIPACQTAQKADIDIIKKFKPEDKYFKSSLMSLHFIIETSSIERIDSTFNQIMDAYQLPSSARGVPDGSYSAASPADAFDYQHVVSITVKDEKITSVDYNEIKHKGTGKQEDSIYCKEMEPAGTTPAIAYPLMEDQLLEEQDIMKIDAVSGATYSLYRMRYALTMALMKARIENSQK</sequence>
<dbReference type="InterPro" id="IPR007329">
    <property type="entry name" value="FMN-bd"/>
</dbReference>